<keyword evidence="5" id="KW-1185">Reference proteome</keyword>
<dbReference type="GO" id="GO:0016787">
    <property type="term" value="F:hydrolase activity"/>
    <property type="evidence" value="ECO:0007669"/>
    <property type="project" value="UniProtKB-KW"/>
</dbReference>
<dbReference type="InterPro" id="IPR029058">
    <property type="entry name" value="AB_hydrolase_fold"/>
</dbReference>
<reference evidence="3 5" key="1">
    <citation type="submission" date="2020-05" db="EMBL/GenBank/DDBJ databases">
        <title>Comparative genomic analysis of denitrifying bacteria from Halomonas genus.</title>
        <authorList>
            <person name="Wang L."/>
            <person name="Shao Z."/>
        </authorList>
    </citation>
    <scope>NUCLEOTIDE SEQUENCE [LARGE SCALE GENOMIC DNA]</scope>
    <source>
        <strain evidence="3 5">DSM 17331</strain>
    </source>
</reference>
<sequence length="261" mass="29674">MSHAQTRSRWILLRGLVREARHWEGFPARLAEALGEPARALDLPGNGELWREASPVSIDAMVESLREQLQAQESPGPYRVLAISLGGMVALRWAQRYPAEVECLVMINSSLRGIAPFYRRLRPRQYPRLLMGLLPLGHEQRERLILRMTTRQRDDLSALARRHAEWQQQAPVGRANLVRQLLAAARGYPPPERPPACPTLLLTSKADQMVSWHCSRRLAKRYGWPLKCHPNAGHDLPLDDPEWVVAAIQTWLTESGLTRCT</sequence>
<reference evidence="2 4" key="2">
    <citation type="submission" date="2020-07" db="EMBL/GenBank/DDBJ databases">
        <title>Identification of Halomonas strains.</title>
        <authorList>
            <person name="Xiao Z."/>
            <person name="Shen J."/>
        </authorList>
    </citation>
    <scope>NUCLEOTIDE SEQUENCE [LARGE SCALE GENOMIC DNA]</scope>
    <source>
        <strain evidence="2 4">DSM 17331</strain>
    </source>
</reference>
<feature type="domain" description="AB hydrolase-1" evidence="1">
    <location>
        <begin position="12"/>
        <end position="247"/>
    </location>
</feature>
<dbReference type="PANTHER" id="PTHR43194:SF5">
    <property type="entry name" value="PIMELOYL-[ACYL-CARRIER PROTEIN] METHYL ESTER ESTERASE"/>
    <property type="match status" value="1"/>
</dbReference>
<organism evidence="2 4">
    <name type="scientific">Billgrantia kenyensis</name>
    <dbReference type="NCBI Taxonomy" id="321266"/>
    <lineage>
        <taxon>Bacteria</taxon>
        <taxon>Pseudomonadati</taxon>
        <taxon>Pseudomonadota</taxon>
        <taxon>Gammaproteobacteria</taxon>
        <taxon>Oceanospirillales</taxon>
        <taxon>Halomonadaceae</taxon>
        <taxon>Billgrantia</taxon>
    </lineage>
</organism>
<dbReference type="InterPro" id="IPR050228">
    <property type="entry name" value="Carboxylesterase_BioH"/>
</dbReference>
<evidence type="ECO:0000313" key="5">
    <source>
        <dbReference type="Proteomes" id="UP000814353"/>
    </source>
</evidence>
<evidence type="ECO:0000313" key="3">
    <source>
        <dbReference type="EMBL" id="MCG6663172.1"/>
    </source>
</evidence>
<gene>
    <name evidence="2" type="ORF">H1D44_15300</name>
    <name evidence="3" type="ORF">HOP48_16685</name>
</gene>
<protein>
    <submittedName>
        <fullName evidence="2">Alpha/beta hydrolase</fullName>
    </submittedName>
</protein>
<dbReference type="Gene3D" id="3.40.50.1820">
    <property type="entry name" value="alpha/beta hydrolase"/>
    <property type="match status" value="1"/>
</dbReference>
<accession>A0A7V9W390</accession>
<proteinExistence type="predicted"/>
<dbReference type="PANTHER" id="PTHR43194">
    <property type="entry name" value="HYDROLASE ALPHA/BETA FOLD FAMILY"/>
    <property type="match status" value="1"/>
</dbReference>
<evidence type="ECO:0000313" key="4">
    <source>
        <dbReference type="Proteomes" id="UP000518091"/>
    </source>
</evidence>
<dbReference type="Proteomes" id="UP000814353">
    <property type="component" value="Unassembled WGS sequence"/>
</dbReference>
<dbReference type="Proteomes" id="UP000518091">
    <property type="component" value="Unassembled WGS sequence"/>
</dbReference>
<dbReference type="SUPFAM" id="SSF53474">
    <property type="entry name" value="alpha/beta-Hydrolases"/>
    <property type="match status" value="1"/>
</dbReference>
<dbReference type="EMBL" id="JACEFT010000022">
    <property type="protein sequence ID" value="MBA2780256.1"/>
    <property type="molecule type" value="Genomic_DNA"/>
</dbReference>
<comment type="caution">
    <text evidence="2">The sequence shown here is derived from an EMBL/GenBank/DDBJ whole genome shotgun (WGS) entry which is preliminary data.</text>
</comment>
<keyword evidence="2" id="KW-0378">Hydrolase</keyword>
<dbReference type="RefSeq" id="WP_181515729.1">
    <property type="nucleotide sequence ID" value="NZ_JABFUB010000018.1"/>
</dbReference>
<evidence type="ECO:0000313" key="2">
    <source>
        <dbReference type="EMBL" id="MBA2780256.1"/>
    </source>
</evidence>
<evidence type="ECO:0000259" key="1">
    <source>
        <dbReference type="Pfam" id="PF12697"/>
    </source>
</evidence>
<dbReference type="AlphaFoldDB" id="A0A7V9W390"/>
<dbReference type="Pfam" id="PF12697">
    <property type="entry name" value="Abhydrolase_6"/>
    <property type="match status" value="1"/>
</dbReference>
<dbReference type="InterPro" id="IPR000073">
    <property type="entry name" value="AB_hydrolase_1"/>
</dbReference>
<name>A0A7V9W390_9GAMM</name>
<dbReference type="EMBL" id="JABFUB010000018">
    <property type="protein sequence ID" value="MCG6663172.1"/>
    <property type="molecule type" value="Genomic_DNA"/>
</dbReference>